<evidence type="ECO:0000313" key="2">
    <source>
        <dbReference type="EMBL" id="VEA07083.1"/>
    </source>
</evidence>
<dbReference type="Gene3D" id="1.10.10.10">
    <property type="entry name" value="Winged helix-like DNA-binding domain superfamily/Winged helix DNA-binding domain"/>
    <property type="match status" value="1"/>
</dbReference>
<dbReference type="PROSITE" id="PS51118">
    <property type="entry name" value="HTH_HXLR"/>
    <property type="match status" value="1"/>
</dbReference>
<dbReference type="InterPro" id="IPR036390">
    <property type="entry name" value="WH_DNA-bd_sf"/>
</dbReference>
<accession>A0A6D2GF70</accession>
<reference evidence="2 3" key="1">
    <citation type="submission" date="2018-12" db="EMBL/GenBank/DDBJ databases">
        <authorList>
            <consortium name="Pathogen Informatics"/>
        </authorList>
    </citation>
    <scope>NUCLEOTIDE SEQUENCE [LARGE SCALE GENOMIC DNA]</scope>
    <source>
        <strain evidence="2 3">NCTC5773</strain>
    </source>
</reference>
<gene>
    <name evidence="2" type="primary">hxlR</name>
    <name evidence="2" type="ORF">NCTC5773_04562</name>
</gene>
<evidence type="ECO:0000259" key="1">
    <source>
        <dbReference type="PROSITE" id="PS51118"/>
    </source>
</evidence>
<dbReference type="EMBL" id="LR134141">
    <property type="protein sequence ID" value="VEA07083.1"/>
    <property type="molecule type" value="Genomic_DNA"/>
</dbReference>
<protein>
    <submittedName>
        <fullName evidence="2">Redox-sensing transcriptional regulator QorR</fullName>
    </submittedName>
</protein>
<dbReference type="Pfam" id="PF01638">
    <property type="entry name" value="HxlR"/>
    <property type="match status" value="1"/>
</dbReference>
<organism evidence="2 3">
    <name type="scientific">Salmonella enterica subsp. salamae</name>
    <dbReference type="NCBI Taxonomy" id="59202"/>
    <lineage>
        <taxon>Bacteria</taxon>
        <taxon>Pseudomonadati</taxon>
        <taxon>Pseudomonadota</taxon>
        <taxon>Gammaproteobacteria</taxon>
        <taxon>Enterobacterales</taxon>
        <taxon>Enterobacteriaceae</taxon>
        <taxon>Salmonella</taxon>
    </lineage>
</organism>
<name>A0A6D2GF70_SALER</name>
<dbReference type="SUPFAM" id="SSF46785">
    <property type="entry name" value="Winged helix' DNA-binding domain"/>
    <property type="match status" value="1"/>
</dbReference>
<dbReference type="InterPro" id="IPR036388">
    <property type="entry name" value="WH-like_DNA-bd_sf"/>
</dbReference>
<dbReference type="Proteomes" id="UP000267858">
    <property type="component" value="Chromosome"/>
</dbReference>
<dbReference type="InterPro" id="IPR002577">
    <property type="entry name" value="HTH_HxlR"/>
</dbReference>
<proteinExistence type="predicted"/>
<dbReference type="AlphaFoldDB" id="A0A6D2GF70"/>
<sequence>MLAQSLQALEQDGFLNRVSYPVVPPHVEYNLTPLGEQGER</sequence>
<evidence type="ECO:0000313" key="3">
    <source>
        <dbReference type="Proteomes" id="UP000267858"/>
    </source>
</evidence>
<feature type="domain" description="HTH hxlR-type" evidence="1">
    <location>
        <begin position="1"/>
        <end position="40"/>
    </location>
</feature>